<accession>A0A5N7MRX0</accession>
<protein>
    <submittedName>
        <fullName evidence="2">Uncharacterized protein</fullName>
    </submittedName>
</protein>
<reference evidence="2 3" key="1">
    <citation type="journal article" date="2019" name="Syst. Appl. Microbiol.">
        <title>Microvirga tunisiensis sp. nov., a root nodule symbiotic bacterium isolated from Lupinus micranthus and L. luteus grown in Northern Tunisia.</title>
        <authorList>
            <person name="Msaddak A."/>
            <person name="Rejili M."/>
            <person name="Duran D."/>
            <person name="Mars M."/>
            <person name="Palacios J.M."/>
            <person name="Ruiz-Argueso T."/>
            <person name="Rey L."/>
            <person name="Imperial J."/>
        </authorList>
    </citation>
    <scope>NUCLEOTIDE SEQUENCE [LARGE SCALE GENOMIC DNA]</scope>
    <source>
        <strain evidence="2 3">Lmie10</strain>
    </source>
</reference>
<feature type="compositionally biased region" description="Basic and acidic residues" evidence="1">
    <location>
        <begin position="1"/>
        <end position="12"/>
    </location>
</feature>
<evidence type="ECO:0000256" key="1">
    <source>
        <dbReference type="SAM" id="MobiDB-lite"/>
    </source>
</evidence>
<comment type="caution">
    <text evidence="2">The sequence shown here is derived from an EMBL/GenBank/DDBJ whole genome shotgun (WGS) entry which is preliminary data.</text>
</comment>
<sequence>MARNPVRDERQGDLFGAPPPPTKPARRTSPPRAVREETRAGEPVSLGALGAKATRPEIDDLLDGMPDQELAYLAVEATRLVKRRLVRGQGRGPRHKAGGRGVSPLDDALRRIGGELMEFEDPSETW</sequence>
<organism evidence="2 3">
    <name type="scientific">Microvirga tunisiensis</name>
    <dbReference type="NCBI Taxonomy" id="2108360"/>
    <lineage>
        <taxon>Bacteria</taxon>
        <taxon>Pseudomonadati</taxon>
        <taxon>Pseudomonadota</taxon>
        <taxon>Alphaproteobacteria</taxon>
        <taxon>Hyphomicrobiales</taxon>
        <taxon>Methylobacteriaceae</taxon>
        <taxon>Microvirga</taxon>
    </lineage>
</organism>
<keyword evidence="3" id="KW-1185">Reference proteome</keyword>
<dbReference type="RefSeq" id="WP_152716621.1">
    <property type="nucleotide sequence ID" value="NZ_VOSJ01000285.1"/>
</dbReference>
<gene>
    <name evidence="2" type="ORF">FS320_32855</name>
</gene>
<feature type="compositionally biased region" description="Basic residues" evidence="1">
    <location>
        <begin position="86"/>
        <end position="98"/>
    </location>
</feature>
<feature type="region of interest" description="Disordered" evidence="1">
    <location>
        <begin position="1"/>
        <end position="51"/>
    </location>
</feature>
<name>A0A5N7MRX0_9HYPH</name>
<feature type="region of interest" description="Disordered" evidence="1">
    <location>
        <begin position="86"/>
        <end position="106"/>
    </location>
</feature>
<evidence type="ECO:0000313" key="3">
    <source>
        <dbReference type="Proteomes" id="UP000403266"/>
    </source>
</evidence>
<dbReference type="EMBL" id="VOSK01000263">
    <property type="protein sequence ID" value="MPR29741.1"/>
    <property type="molecule type" value="Genomic_DNA"/>
</dbReference>
<proteinExistence type="predicted"/>
<dbReference type="OrthoDB" id="8023197at2"/>
<dbReference type="AlphaFoldDB" id="A0A5N7MRX0"/>
<evidence type="ECO:0000313" key="2">
    <source>
        <dbReference type="EMBL" id="MPR29741.1"/>
    </source>
</evidence>
<dbReference type="Proteomes" id="UP000403266">
    <property type="component" value="Unassembled WGS sequence"/>
</dbReference>